<dbReference type="Gene3D" id="1.10.3210.10">
    <property type="entry name" value="Hypothetical protein af1432"/>
    <property type="match status" value="1"/>
</dbReference>
<accession>A0A845L0T3</accession>
<comment type="caution">
    <text evidence="2">The sequence shown here is derived from an EMBL/GenBank/DDBJ whole genome shotgun (WGS) entry which is preliminary data.</text>
</comment>
<feature type="domain" description="HD" evidence="1">
    <location>
        <begin position="53"/>
        <end position="183"/>
    </location>
</feature>
<evidence type="ECO:0000313" key="3">
    <source>
        <dbReference type="Proteomes" id="UP000463470"/>
    </source>
</evidence>
<dbReference type="InterPro" id="IPR006675">
    <property type="entry name" value="HDIG_dom"/>
</dbReference>
<reference evidence="2 3" key="1">
    <citation type="submission" date="2020-01" db="EMBL/GenBank/DDBJ databases">
        <title>Whole-genome sequence of Heliobacterium undosum DSM 13378.</title>
        <authorList>
            <person name="Kyndt J.A."/>
            <person name="Meyer T.E."/>
        </authorList>
    </citation>
    <scope>NUCLEOTIDE SEQUENCE [LARGE SCALE GENOMIC DNA]</scope>
    <source>
        <strain evidence="2 3">DSM 13378</strain>
    </source>
</reference>
<organism evidence="2 3">
    <name type="scientific">Heliomicrobium undosum</name>
    <dbReference type="NCBI Taxonomy" id="121734"/>
    <lineage>
        <taxon>Bacteria</taxon>
        <taxon>Bacillati</taxon>
        <taxon>Bacillota</taxon>
        <taxon>Clostridia</taxon>
        <taxon>Eubacteriales</taxon>
        <taxon>Heliobacteriaceae</taxon>
        <taxon>Heliomicrobium</taxon>
    </lineage>
</organism>
<gene>
    <name evidence="2" type="ORF">GTO91_02215</name>
</gene>
<dbReference type="RefSeq" id="WP_161254245.1">
    <property type="nucleotide sequence ID" value="NZ_WXEY01000002.1"/>
</dbReference>
<dbReference type="OrthoDB" id="68032at2"/>
<protein>
    <submittedName>
        <fullName evidence="2">HDIG domain-containing protein</fullName>
    </submittedName>
</protein>
<dbReference type="NCBIfam" id="TIGR00277">
    <property type="entry name" value="HDIG"/>
    <property type="match status" value="1"/>
</dbReference>
<keyword evidence="3" id="KW-1185">Reference proteome</keyword>
<dbReference type="SUPFAM" id="SSF109604">
    <property type="entry name" value="HD-domain/PDEase-like"/>
    <property type="match status" value="1"/>
</dbReference>
<evidence type="ECO:0000259" key="1">
    <source>
        <dbReference type="Pfam" id="PF01966"/>
    </source>
</evidence>
<dbReference type="EMBL" id="WXEY01000002">
    <property type="protein sequence ID" value="MZP28539.1"/>
    <property type="molecule type" value="Genomic_DNA"/>
</dbReference>
<dbReference type="Pfam" id="PF01966">
    <property type="entry name" value="HD"/>
    <property type="match status" value="1"/>
</dbReference>
<sequence>MKTELFSRILYRCRQVLQAWQPRFSKEELVWADAFLTPEERAVFLEMAPADRRHALDVAHLCHRASGELSPEAQQLLLKAALLHDMGKRNASIGLVHRILYVLLGSRPEKSQAFYGWPLLGKPLSVLADHASLGAQEAARRHWTPALVELIRRHHGGCQGERKLTEPEHPEMGKLLSLLQEADNRC</sequence>
<dbReference type="Proteomes" id="UP000463470">
    <property type="component" value="Unassembled WGS sequence"/>
</dbReference>
<dbReference type="AlphaFoldDB" id="A0A845L0T3"/>
<proteinExistence type="predicted"/>
<evidence type="ECO:0000313" key="2">
    <source>
        <dbReference type="EMBL" id="MZP28539.1"/>
    </source>
</evidence>
<name>A0A845L0T3_9FIRM</name>
<dbReference type="InterPro" id="IPR006674">
    <property type="entry name" value="HD_domain"/>
</dbReference>